<organism evidence="2 3">
    <name type="scientific">Rhizobium oryzihabitans</name>
    <dbReference type="NCBI Taxonomy" id="2267833"/>
    <lineage>
        <taxon>Bacteria</taxon>
        <taxon>Pseudomonadati</taxon>
        <taxon>Pseudomonadota</taxon>
        <taxon>Alphaproteobacteria</taxon>
        <taxon>Hyphomicrobiales</taxon>
        <taxon>Rhizobiaceae</taxon>
        <taxon>Rhizobium/Agrobacterium group</taxon>
        <taxon>Rhizobium</taxon>
    </lineage>
</organism>
<dbReference type="EMBL" id="CP048632">
    <property type="protein sequence ID" value="QIB38098.1"/>
    <property type="molecule type" value="Genomic_DNA"/>
</dbReference>
<evidence type="ECO:0000256" key="1">
    <source>
        <dbReference type="SAM" id="Phobius"/>
    </source>
</evidence>
<keyword evidence="3" id="KW-1185">Reference proteome</keyword>
<dbReference type="RefSeq" id="WP_155276033.1">
    <property type="nucleotide sequence ID" value="NZ_CP048632.1"/>
</dbReference>
<proteinExistence type="predicted"/>
<protein>
    <submittedName>
        <fullName evidence="2">Uncharacterized protein</fullName>
    </submittedName>
</protein>
<keyword evidence="1" id="KW-1133">Transmembrane helix</keyword>
<dbReference type="Proteomes" id="UP000464865">
    <property type="component" value="Chromosome M15-11"/>
</dbReference>
<keyword evidence="1" id="KW-0812">Transmembrane</keyword>
<evidence type="ECO:0000313" key="3">
    <source>
        <dbReference type="Proteomes" id="UP000464865"/>
    </source>
</evidence>
<gene>
    <name evidence="2" type="ORF">G3A56_08945</name>
</gene>
<dbReference type="GeneID" id="44143534"/>
<dbReference type="KEGG" id="roy:G3A56_08945"/>
<evidence type="ECO:0000313" key="2">
    <source>
        <dbReference type="EMBL" id="QIB38098.1"/>
    </source>
</evidence>
<accession>A0A7L5BGW8</accession>
<feature type="transmembrane region" description="Helical" evidence="1">
    <location>
        <begin position="30"/>
        <end position="47"/>
    </location>
</feature>
<reference evidence="2 3" key="1">
    <citation type="submission" date="2020-02" db="EMBL/GenBank/DDBJ databases">
        <title>Plant-Promoting Endophytic Bacterium Rhizobium oryzihabitans sp. nov., Isolated from the Root of Rice.</title>
        <authorList>
            <person name="zhao J."/>
            <person name="Zhang G."/>
        </authorList>
    </citation>
    <scope>NUCLEOTIDE SEQUENCE [LARGE SCALE GENOMIC DNA]</scope>
    <source>
        <strain evidence="2 3">M15</strain>
    </source>
</reference>
<keyword evidence="1" id="KW-0472">Membrane</keyword>
<sequence length="48" mass="4959">MATAKNIALATAAGLLVTMQALFFSFAMDLVSSVLLVAIGFVAGRLSR</sequence>
<name>A0A7L5BGW8_9HYPH</name>
<dbReference type="AlphaFoldDB" id="A0A7L5BGW8"/>